<keyword evidence="3" id="KW-1185">Reference proteome</keyword>
<gene>
    <name evidence="2" type="ORF">ACH5RR_001075</name>
</gene>
<evidence type="ECO:0000313" key="3">
    <source>
        <dbReference type="Proteomes" id="UP001630127"/>
    </source>
</evidence>
<sequence>MMGKTLAKKPKQHNPRRRSTKTNLDARAINVEEQVIGDGASNQDALLRSPQDGWTSVDKVETSSKVDKTSNSKEKSATIEEKVTNLNLHKGKAILIEDEKLWG</sequence>
<reference evidence="2 3" key="1">
    <citation type="submission" date="2024-11" db="EMBL/GenBank/DDBJ databases">
        <title>A near-complete genome assembly of Cinchona calisaya.</title>
        <authorList>
            <person name="Lian D.C."/>
            <person name="Zhao X.W."/>
            <person name="Wei L."/>
        </authorList>
    </citation>
    <scope>NUCLEOTIDE SEQUENCE [LARGE SCALE GENOMIC DNA]</scope>
    <source>
        <tissue evidence="2">Nenye</tissue>
    </source>
</reference>
<feature type="region of interest" description="Disordered" evidence="1">
    <location>
        <begin position="36"/>
        <end position="73"/>
    </location>
</feature>
<feature type="compositionally biased region" description="Basic residues" evidence="1">
    <location>
        <begin position="1"/>
        <end position="20"/>
    </location>
</feature>
<accession>A0ABD3B3K3</accession>
<organism evidence="2 3">
    <name type="scientific">Cinchona calisaya</name>
    <dbReference type="NCBI Taxonomy" id="153742"/>
    <lineage>
        <taxon>Eukaryota</taxon>
        <taxon>Viridiplantae</taxon>
        <taxon>Streptophyta</taxon>
        <taxon>Embryophyta</taxon>
        <taxon>Tracheophyta</taxon>
        <taxon>Spermatophyta</taxon>
        <taxon>Magnoliopsida</taxon>
        <taxon>eudicotyledons</taxon>
        <taxon>Gunneridae</taxon>
        <taxon>Pentapetalae</taxon>
        <taxon>asterids</taxon>
        <taxon>lamiids</taxon>
        <taxon>Gentianales</taxon>
        <taxon>Rubiaceae</taxon>
        <taxon>Cinchonoideae</taxon>
        <taxon>Cinchoneae</taxon>
        <taxon>Cinchona</taxon>
    </lineage>
</organism>
<feature type="region of interest" description="Disordered" evidence="1">
    <location>
        <begin position="1"/>
        <end position="24"/>
    </location>
</feature>
<feature type="compositionally biased region" description="Basic and acidic residues" evidence="1">
    <location>
        <begin position="58"/>
        <end position="73"/>
    </location>
</feature>
<name>A0ABD3B3K3_9GENT</name>
<proteinExistence type="predicted"/>
<protein>
    <submittedName>
        <fullName evidence="2">Uncharacterized protein</fullName>
    </submittedName>
</protein>
<evidence type="ECO:0000313" key="2">
    <source>
        <dbReference type="EMBL" id="KAL3537709.1"/>
    </source>
</evidence>
<dbReference type="EMBL" id="JBJUIK010000001">
    <property type="protein sequence ID" value="KAL3537709.1"/>
    <property type="molecule type" value="Genomic_DNA"/>
</dbReference>
<dbReference type="Proteomes" id="UP001630127">
    <property type="component" value="Unassembled WGS sequence"/>
</dbReference>
<dbReference type="AlphaFoldDB" id="A0ABD3B3K3"/>
<evidence type="ECO:0000256" key="1">
    <source>
        <dbReference type="SAM" id="MobiDB-lite"/>
    </source>
</evidence>
<comment type="caution">
    <text evidence="2">The sequence shown here is derived from an EMBL/GenBank/DDBJ whole genome shotgun (WGS) entry which is preliminary data.</text>
</comment>